<dbReference type="OrthoDB" id="9808022at2"/>
<keyword evidence="12 15" id="KW-0627">Porphyrin biosynthesis</keyword>
<feature type="domain" description="Radical SAM core" evidence="18">
    <location>
        <begin position="52"/>
        <end position="289"/>
    </location>
</feature>
<dbReference type="Gene3D" id="3.80.30.20">
    <property type="entry name" value="tm_1862 like domain"/>
    <property type="match status" value="1"/>
</dbReference>
<evidence type="ECO:0000313" key="19">
    <source>
        <dbReference type="EMBL" id="TCT18209.1"/>
    </source>
</evidence>
<dbReference type="SFLD" id="SFLDS00029">
    <property type="entry name" value="Radical_SAM"/>
    <property type="match status" value="1"/>
</dbReference>
<comment type="cofactor">
    <cofactor evidence="15 17">
        <name>[4Fe-4S] cluster</name>
        <dbReference type="ChEBI" id="CHEBI:49883"/>
    </cofactor>
    <text evidence="15 17">Binds 1 [4Fe-4S] cluster. The cluster is coordinated with 3 cysteines and an exchangeable S-adenosyl-L-methionine.</text>
</comment>
<keyword evidence="8 15" id="KW-0479">Metal-binding</keyword>
<comment type="function">
    <text evidence="13">Involved in the heme biosynthesis. Catalyzes the anaerobic oxidative decarboxylation of propionate groups of rings A and B of coproporphyrinogen III to yield the vinyl groups in protoporphyrinogen IX.</text>
</comment>
<keyword evidence="20" id="KW-1185">Reference proteome</keyword>
<dbReference type="PANTHER" id="PTHR13932">
    <property type="entry name" value="COPROPORPHYRINIGEN III OXIDASE"/>
    <property type="match status" value="1"/>
</dbReference>
<evidence type="ECO:0000256" key="5">
    <source>
        <dbReference type="ARBA" id="ARBA00022485"/>
    </source>
</evidence>
<dbReference type="PROSITE" id="PS51918">
    <property type="entry name" value="RADICAL_SAM"/>
    <property type="match status" value="1"/>
</dbReference>
<dbReference type="AlphaFoldDB" id="A0A4R3MQW6"/>
<reference evidence="19 20" key="1">
    <citation type="submission" date="2019-03" db="EMBL/GenBank/DDBJ databases">
        <title>Genomic Encyclopedia of Type Strains, Phase IV (KMG-IV): sequencing the most valuable type-strain genomes for metagenomic binning, comparative biology and taxonomic classification.</title>
        <authorList>
            <person name="Goeker M."/>
        </authorList>
    </citation>
    <scope>NUCLEOTIDE SEQUENCE [LARGE SCALE GENOMIC DNA]</scope>
    <source>
        <strain evidence="19 20">DSM 13587</strain>
    </source>
</reference>
<name>A0A4R3MQW6_9GAMM</name>
<keyword evidence="11 15" id="KW-0411">Iron-sulfur</keyword>
<evidence type="ECO:0000256" key="6">
    <source>
        <dbReference type="ARBA" id="ARBA00022490"/>
    </source>
</evidence>
<feature type="binding site" evidence="17">
    <location>
        <position position="67"/>
    </location>
    <ligand>
        <name>[4Fe-4S] cluster</name>
        <dbReference type="ChEBI" id="CHEBI:49883"/>
        <note>4Fe-4S-S-AdoMet</note>
    </ligand>
</feature>
<dbReference type="Proteomes" id="UP000295717">
    <property type="component" value="Unassembled WGS sequence"/>
</dbReference>
<dbReference type="InterPro" id="IPR023404">
    <property type="entry name" value="rSAM_horseshoe"/>
</dbReference>
<proteinExistence type="inferred from homology"/>
<dbReference type="NCBIfam" id="TIGR00538">
    <property type="entry name" value="hemN"/>
    <property type="match status" value="1"/>
</dbReference>
<dbReference type="EC" id="1.3.98.3" evidence="15"/>
<evidence type="ECO:0000259" key="18">
    <source>
        <dbReference type="PROSITE" id="PS51918"/>
    </source>
</evidence>
<dbReference type="SUPFAM" id="SSF102114">
    <property type="entry name" value="Radical SAM enzymes"/>
    <property type="match status" value="1"/>
</dbReference>
<dbReference type="PIRSF" id="PIRSF000167">
    <property type="entry name" value="HemN"/>
    <property type="match status" value="1"/>
</dbReference>
<evidence type="ECO:0000256" key="12">
    <source>
        <dbReference type="ARBA" id="ARBA00023244"/>
    </source>
</evidence>
<evidence type="ECO:0000256" key="16">
    <source>
        <dbReference type="PIRSR" id="PIRSR000167-1"/>
    </source>
</evidence>
<dbReference type="GO" id="GO:0005737">
    <property type="term" value="C:cytoplasm"/>
    <property type="evidence" value="ECO:0007669"/>
    <property type="project" value="UniProtKB-SubCell"/>
</dbReference>
<feature type="binding site" evidence="16">
    <location>
        <position position="118"/>
    </location>
    <ligand>
        <name>S-adenosyl-L-methionine</name>
        <dbReference type="ChEBI" id="CHEBI:59789"/>
        <label>1</label>
    </ligand>
</feature>
<dbReference type="InterPro" id="IPR007197">
    <property type="entry name" value="rSAM"/>
</dbReference>
<dbReference type="Pfam" id="PF04055">
    <property type="entry name" value="Radical_SAM"/>
    <property type="match status" value="1"/>
</dbReference>
<dbReference type="SMART" id="SM00729">
    <property type="entry name" value="Elp3"/>
    <property type="match status" value="1"/>
</dbReference>
<gene>
    <name evidence="19" type="ORF">EDC35_11328</name>
</gene>
<dbReference type="GO" id="GO:0051989">
    <property type="term" value="F:coproporphyrinogen dehydrogenase activity"/>
    <property type="evidence" value="ECO:0007669"/>
    <property type="project" value="UniProtKB-EC"/>
</dbReference>
<dbReference type="GO" id="GO:0046872">
    <property type="term" value="F:metal ion binding"/>
    <property type="evidence" value="ECO:0007669"/>
    <property type="project" value="UniProtKB-KW"/>
</dbReference>
<feature type="binding site" evidence="17">
    <location>
        <position position="74"/>
    </location>
    <ligand>
        <name>[4Fe-4S] cluster</name>
        <dbReference type="ChEBI" id="CHEBI:49883"/>
        <note>4Fe-4S-S-AdoMet</note>
    </ligand>
</feature>
<dbReference type="UniPathway" id="UPA00251">
    <property type="reaction ID" value="UER00323"/>
</dbReference>
<comment type="similarity">
    <text evidence="3 15">Belongs to the anaerobic coproporphyrinogen-III oxidase family.</text>
</comment>
<comment type="subcellular location">
    <subcellularLocation>
        <location evidence="1 15">Cytoplasm</location>
    </subcellularLocation>
</comment>
<keyword evidence="5 15" id="KW-0004">4Fe-4S</keyword>
<organism evidence="19 20">
    <name type="scientific">Thiobaca trueperi</name>
    <dbReference type="NCBI Taxonomy" id="127458"/>
    <lineage>
        <taxon>Bacteria</taxon>
        <taxon>Pseudomonadati</taxon>
        <taxon>Pseudomonadota</taxon>
        <taxon>Gammaproteobacteria</taxon>
        <taxon>Chromatiales</taxon>
        <taxon>Chromatiaceae</taxon>
        <taxon>Thiobaca</taxon>
    </lineage>
</organism>
<comment type="caution">
    <text evidence="19">The sequence shown here is derived from an EMBL/GenBank/DDBJ whole genome shotgun (WGS) entry which is preliminary data.</text>
</comment>
<dbReference type="InterPro" id="IPR004558">
    <property type="entry name" value="Coprogen_oxidase_HemN"/>
</dbReference>
<dbReference type="EMBL" id="SMAO01000013">
    <property type="protein sequence ID" value="TCT18209.1"/>
    <property type="molecule type" value="Genomic_DNA"/>
</dbReference>
<dbReference type="GO" id="GO:0051539">
    <property type="term" value="F:4 iron, 4 sulfur cluster binding"/>
    <property type="evidence" value="ECO:0007669"/>
    <property type="project" value="UniProtKB-KW"/>
</dbReference>
<evidence type="ECO:0000256" key="1">
    <source>
        <dbReference type="ARBA" id="ARBA00004496"/>
    </source>
</evidence>
<dbReference type="SFLD" id="SFLDG01065">
    <property type="entry name" value="anaerobic_coproporphyrinogen-I"/>
    <property type="match status" value="1"/>
</dbReference>
<feature type="binding site" evidence="16">
    <location>
        <position position="178"/>
    </location>
    <ligand>
        <name>S-adenosyl-L-methionine</name>
        <dbReference type="ChEBI" id="CHEBI:59789"/>
        <label>2</label>
    </ligand>
</feature>
<evidence type="ECO:0000313" key="20">
    <source>
        <dbReference type="Proteomes" id="UP000295717"/>
    </source>
</evidence>
<evidence type="ECO:0000256" key="17">
    <source>
        <dbReference type="PIRSR" id="PIRSR000167-2"/>
    </source>
</evidence>
<dbReference type="CDD" id="cd01335">
    <property type="entry name" value="Radical_SAM"/>
    <property type="match status" value="1"/>
</dbReference>
<dbReference type="GO" id="GO:0006782">
    <property type="term" value="P:protoporphyrinogen IX biosynthetic process"/>
    <property type="evidence" value="ECO:0007669"/>
    <property type="project" value="UniProtKB-UniPathway"/>
</dbReference>
<feature type="binding site" evidence="16">
    <location>
        <position position="190"/>
    </location>
    <ligand>
        <name>S-adenosyl-L-methionine</name>
        <dbReference type="ChEBI" id="CHEBI:59789"/>
        <label>2</label>
    </ligand>
</feature>
<evidence type="ECO:0000256" key="2">
    <source>
        <dbReference type="ARBA" id="ARBA00004785"/>
    </source>
</evidence>
<keyword evidence="9 15" id="KW-0560">Oxidoreductase</keyword>
<comment type="pathway">
    <text evidence="2 15">Porphyrin-containing compound metabolism; protoporphyrin-IX biosynthesis; protoporphyrinogen-IX from coproporphyrinogen-III (AdoMet route): step 1/1.</text>
</comment>
<feature type="binding site" evidence="16">
    <location>
        <position position="151"/>
    </location>
    <ligand>
        <name>S-adenosyl-L-methionine</name>
        <dbReference type="ChEBI" id="CHEBI:59789"/>
        <label>1</label>
    </ligand>
</feature>
<sequence length="455" mass="50670">MAHSFVSSLPFEIIGGHGGRSSAGCPLSAAGLVGDKPFVETQYRDALNSLRQRPDEPLAVYVHVPFCHVRCLYCACDTTVTHSLEKVDQYLDALEREMTLVTRLCGRDREIEQLYVGGGTPNHLNEPQLARLMEIVEHHFRLAPDARAAIECNPRRASAGQLELLYGLGFRRVSFGVQDLNADVQRAIGRVQSLNMVRDVFQTARETGFESINLDLIYGLPFQTRQGFKSTLEQILELNPDRVACFSYRHDPAARPHQHAINVDHLPKAPEKLALFQHAVSTLTAAGYRWVGLDVFVRDTDELYAAQSGEGLYRNVIGYTPRPATDVLAFGPSGVGEVDGVLVQNETDLHAWQKHLNSGRLPVAWGRCLSETDRRRREAMLYLMCNLRLPASLAGDLGQEGYACLCRRAQDGLIEVSDEGIRITPEGRYLLRDLCAEQGVLAKWEMNQLCLGMPS</sequence>
<feature type="binding site" evidence="16">
    <location>
        <begin position="73"/>
        <end position="75"/>
    </location>
    <ligand>
        <name>S-adenosyl-L-methionine</name>
        <dbReference type="ChEBI" id="CHEBI:59789"/>
        <label>2</label>
    </ligand>
</feature>
<feature type="binding site" evidence="16">
    <location>
        <begin position="119"/>
        <end position="120"/>
    </location>
    <ligand>
        <name>S-adenosyl-L-methionine</name>
        <dbReference type="ChEBI" id="CHEBI:59789"/>
        <label>2</label>
    </ligand>
</feature>
<protein>
    <recommendedName>
        <fullName evidence="15">Coproporphyrinogen-III oxidase</fullName>
        <ecNumber evidence="15">1.3.98.3</ecNumber>
    </recommendedName>
</protein>
<dbReference type="RefSeq" id="WP_132978599.1">
    <property type="nucleotide sequence ID" value="NZ_SMAO01000013.1"/>
</dbReference>
<dbReference type="Gene3D" id="1.10.10.920">
    <property type="match status" value="1"/>
</dbReference>
<dbReference type="PANTHER" id="PTHR13932:SF6">
    <property type="entry name" value="OXYGEN-INDEPENDENT COPROPORPHYRINOGEN III OXIDASE"/>
    <property type="match status" value="1"/>
</dbReference>
<evidence type="ECO:0000256" key="10">
    <source>
        <dbReference type="ARBA" id="ARBA00023004"/>
    </source>
</evidence>
<evidence type="ECO:0000256" key="3">
    <source>
        <dbReference type="ARBA" id="ARBA00005493"/>
    </source>
</evidence>
<evidence type="ECO:0000256" key="9">
    <source>
        <dbReference type="ARBA" id="ARBA00023002"/>
    </source>
</evidence>
<feature type="binding site" evidence="16">
    <location>
        <position position="215"/>
    </location>
    <ligand>
        <name>S-adenosyl-L-methionine</name>
        <dbReference type="ChEBI" id="CHEBI:59789"/>
        <label>2</label>
    </ligand>
</feature>
<evidence type="ECO:0000256" key="11">
    <source>
        <dbReference type="ARBA" id="ARBA00023014"/>
    </source>
</evidence>
<evidence type="ECO:0000256" key="8">
    <source>
        <dbReference type="ARBA" id="ARBA00022723"/>
    </source>
</evidence>
<feature type="binding site" evidence="16">
    <location>
        <position position="61"/>
    </location>
    <ligand>
        <name>S-adenosyl-L-methionine</name>
        <dbReference type="ChEBI" id="CHEBI:59789"/>
        <label>1</label>
    </ligand>
</feature>
<evidence type="ECO:0000256" key="15">
    <source>
        <dbReference type="PIRNR" id="PIRNR000167"/>
    </source>
</evidence>
<keyword evidence="6 15" id="KW-0963">Cytoplasm</keyword>
<keyword evidence="10 15" id="KW-0408">Iron</keyword>
<dbReference type="InterPro" id="IPR006638">
    <property type="entry name" value="Elp3/MiaA/NifB-like_rSAM"/>
</dbReference>
<feature type="binding site" evidence="17">
    <location>
        <position position="71"/>
    </location>
    <ligand>
        <name>[4Fe-4S] cluster</name>
        <dbReference type="ChEBI" id="CHEBI:49883"/>
        <note>4Fe-4S-S-AdoMet</note>
    </ligand>
</feature>
<comment type="catalytic activity">
    <reaction evidence="14 15">
        <text>coproporphyrinogen III + 2 S-adenosyl-L-methionine = protoporphyrinogen IX + 2 5'-deoxyadenosine + 2 L-methionine + 2 CO2</text>
        <dbReference type="Rhea" id="RHEA:15425"/>
        <dbReference type="ChEBI" id="CHEBI:16526"/>
        <dbReference type="ChEBI" id="CHEBI:17319"/>
        <dbReference type="ChEBI" id="CHEBI:57307"/>
        <dbReference type="ChEBI" id="CHEBI:57309"/>
        <dbReference type="ChEBI" id="CHEBI:57844"/>
        <dbReference type="ChEBI" id="CHEBI:59789"/>
        <dbReference type="EC" id="1.3.98.3"/>
    </reaction>
</comment>
<accession>A0A4R3MQW6</accession>
<dbReference type="InterPro" id="IPR058240">
    <property type="entry name" value="rSAM_sf"/>
</dbReference>
<evidence type="ECO:0000256" key="13">
    <source>
        <dbReference type="ARBA" id="ARBA00024295"/>
    </source>
</evidence>
<evidence type="ECO:0000256" key="4">
    <source>
        <dbReference type="ARBA" id="ARBA00011245"/>
    </source>
</evidence>
<keyword evidence="7 15" id="KW-0949">S-adenosyl-L-methionine</keyword>
<dbReference type="GO" id="GO:0004109">
    <property type="term" value="F:coproporphyrinogen oxidase activity"/>
    <property type="evidence" value="ECO:0007669"/>
    <property type="project" value="InterPro"/>
</dbReference>
<comment type="subunit">
    <text evidence="4">Monomer.</text>
</comment>
<evidence type="ECO:0000256" key="14">
    <source>
        <dbReference type="ARBA" id="ARBA00048321"/>
    </source>
</evidence>
<dbReference type="InterPro" id="IPR034505">
    <property type="entry name" value="Coproporphyrinogen-III_oxidase"/>
</dbReference>
<evidence type="ECO:0000256" key="7">
    <source>
        <dbReference type="ARBA" id="ARBA00022691"/>
    </source>
</evidence>